<evidence type="ECO:0000313" key="1">
    <source>
        <dbReference type="EMBL" id="ARN84157.1"/>
    </source>
</evidence>
<dbReference type="AlphaFoldDB" id="A0A1W6N2T3"/>
<dbReference type="RefSeq" id="WP_085783519.1">
    <property type="nucleotide sequence ID" value="NZ_CP008743.1"/>
</dbReference>
<dbReference type="EMBL" id="CP008743">
    <property type="protein sequence ID" value="ARN84157.1"/>
    <property type="molecule type" value="Genomic_DNA"/>
</dbReference>
<reference evidence="1 2" key="1">
    <citation type="submission" date="2014-06" db="EMBL/GenBank/DDBJ databases">
        <title>The genome of the endonuclear symbiont Nucleicultrix amoebiphila.</title>
        <authorList>
            <person name="Schulz F."/>
            <person name="Horn M."/>
        </authorList>
    </citation>
    <scope>NUCLEOTIDE SEQUENCE [LARGE SCALE GENOMIC DNA]</scope>
    <source>
        <strain evidence="1 2">FS5</strain>
    </source>
</reference>
<dbReference type="InterPro" id="IPR016181">
    <property type="entry name" value="Acyl_CoA_acyltransferase"/>
</dbReference>
<sequence>MLFRENFLKSVLIVLTISTFCLTNGSWATTDDLKEESSSLKTQKFQDRFNPLPQNFVLEDHLKATKFNQLLIAMGEPTNDSIKLCAEKLKDVPGYSLITTQKVTASLKGGETRDLILLHSFLEVSMPKGLKEPSHLYGVLKVYSPQVFEEKSEDDLKNPINFENASGYLIYRVCAQNPEAIVEHINTTEKGRGLGKFILNAFLTFIREHTTSVEKIGADCRGTISFNLFESFGFKKTTDHPSISGLHINHLLTLPRKSMEKDDLNTNADALKVSENKVDSAIQ</sequence>
<keyword evidence="2" id="KW-1185">Reference proteome</keyword>
<proteinExistence type="predicted"/>
<dbReference type="SUPFAM" id="SSF55729">
    <property type="entry name" value="Acyl-CoA N-acyltransferases (Nat)"/>
    <property type="match status" value="1"/>
</dbReference>
<dbReference type="Proteomes" id="UP000237351">
    <property type="component" value="Chromosome"/>
</dbReference>
<evidence type="ECO:0008006" key="3">
    <source>
        <dbReference type="Google" id="ProtNLM"/>
    </source>
</evidence>
<dbReference type="KEGG" id="naf:GQ61_01030"/>
<name>A0A1W6N2T3_9PROT</name>
<protein>
    <recommendedName>
        <fullName evidence="3">N-acetyltransferase domain-containing protein</fullName>
    </recommendedName>
</protein>
<evidence type="ECO:0000313" key="2">
    <source>
        <dbReference type="Proteomes" id="UP000237351"/>
    </source>
</evidence>
<accession>A0A1W6N2T3</accession>
<organism evidence="1 2">
    <name type="scientific">Candidatus Nucleicultrix amoebiphila FS5</name>
    <dbReference type="NCBI Taxonomy" id="1414854"/>
    <lineage>
        <taxon>Bacteria</taxon>
        <taxon>Pseudomonadati</taxon>
        <taxon>Pseudomonadota</taxon>
        <taxon>Alphaproteobacteria</taxon>
        <taxon>Holosporales</taxon>
        <taxon>Candidatus Nucleicultricaceae</taxon>
        <taxon>Candidatus Nucleicultrix</taxon>
    </lineage>
</organism>
<gene>
    <name evidence="1" type="ORF">GQ61_01030</name>
</gene>